<feature type="domain" description="F-box" evidence="1">
    <location>
        <begin position="68"/>
        <end position="114"/>
    </location>
</feature>
<name>A0A8K0TDJ0_9PEZI</name>
<reference evidence="2" key="1">
    <citation type="journal article" date="2021" name="Nat. Commun.">
        <title>Genetic determinants of endophytism in the Arabidopsis root mycobiome.</title>
        <authorList>
            <person name="Mesny F."/>
            <person name="Miyauchi S."/>
            <person name="Thiergart T."/>
            <person name="Pickel B."/>
            <person name="Atanasova L."/>
            <person name="Karlsson M."/>
            <person name="Huettel B."/>
            <person name="Barry K.W."/>
            <person name="Haridas S."/>
            <person name="Chen C."/>
            <person name="Bauer D."/>
            <person name="Andreopoulos W."/>
            <person name="Pangilinan J."/>
            <person name="LaButti K."/>
            <person name="Riley R."/>
            <person name="Lipzen A."/>
            <person name="Clum A."/>
            <person name="Drula E."/>
            <person name="Henrissat B."/>
            <person name="Kohler A."/>
            <person name="Grigoriev I.V."/>
            <person name="Martin F.M."/>
            <person name="Hacquard S."/>
        </authorList>
    </citation>
    <scope>NUCLEOTIDE SEQUENCE</scope>
    <source>
        <strain evidence="2">MPI-CAGE-AT-0016</strain>
    </source>
</reference>
<dbReference type="InterPro" id="IPR001810">
    <property type="entry name" value="F-box_dom"/>
</dbReference>
<dbReference type="OrthoDB" id="2687876at2759"/>
<comment type="caution">
    <text evidence="2">The sequence shown here is derived from an EMBL/GenBank/DDBJ whole genome shotgun (WGS) entry which is preliminary data.</text>
</comment>
<accession>A0A8K0TDJ0</accession>
<evidence type="ECO:0000313" key="2">
    <source>
        <dbReference type="EMBL" id="KAH7361550.1"/>
    </source>
</evidence>
<dbReference type="Pfam" id="PF00646">
    <property type="entry name" value="F-box"/>
    <property type="match status" value="1"/>
</dbReference>
<sequence>MPSFTTAEAWLNAQIKQPSQSVQTFNVEERMWRDYYESWVVRARPISRLCPLDNHLNLGTSVPARHSLGELEKLPNELIVLVLLSVDIPSLTVFRRVNRRAMQIVDSVPEYATLIKRSPEVISAVLSMEANAFDLKHLYNTVREPKCSFCHRNSNDVPANMIHLIDCRRACTTCVFDGHPDIVPCIWDYAATSNDSGKTLELDQQLPETQFPSILSFPLFPSSAEDVPDGLRGLRVRLFDRQTVSQKGYVVADDNDDLMDLALRLMTVMVSWPF</sequence>
<evidence type="ECO:0000259" key="1">
    <source>
        <dbReference type="PROSITE" id="PS50181"/>
    </source>
</evidence>
<dbReference type="PROSITE" id="PS50181">
    <property type="entry name" value="FBOX"/>
    <property type="match status" value="1"/>
</dbReference>
<evidence type="ECO:0000313" key="3">
    <source>
        <dbReference type="Proteomes" id="UP000813385"/>
    </source>
</evidence>
<organism evidence="2 3">
    <name type="scientific">Plectosphaerella cucumerina</name>
    <dbReference type="NCBI Taxonomy" id="40658"/>
    <lineage>
        <taxon>Eukaryota</taxon>
        <taxon>Fungi</taxon>
        <taxon>Dikarya</taxon>
        <taxon>Ascomycota</taxon>
        <taxon>Pezizomycotina</taxon>
        <taxon>Sordariomycetes</taxon>
        <taxon>Hypocreomycetidae</taxon>
        <taxon>Glomerellales</taxon>
        <taxon>Plectosphaerellaceae</taxon>
        <taxon>Plectosphaerella</taxon>
    </lineage>
</organism>
<protein>
    <recommendedName>
        <fullName evidence="1">F-box domain-containing protein</fullName>
    </recommendedName>
</protein>
<keyword evidence="3" id="KW-1185">Reference proteome</keyword>
<dbReference type="EMBL" id="JAGPXD010000003">
    <property type="protein sequence ID" value="KAH7361550.1"/>
    <property type="molecule type" value="Genomic_DNA"/>
</dbReference>
<dbReference type="Proteomes" id="UP000813385">
    <property type="component" value="Unassembled WGS sequence"/>
</dbReference>
<proteinExistence type="predicted"/>
<dbReference type="AlphaFoldDB" id="A0A8K0TDJ0"/>
<gene>
    <name evidence="2" type="ORF">B0T11DRAFT_75639</name>
</gene>